<dbReference type="SUPFAM" id="SSF55060">
    <property type="entry name" value="GHMP Kinase, C-terminal domain"/>
    <property type="match status" value="1"/>
</dbReference>
<dbReference type="PRINTS" id="PR00959">
    <property type="entry name" value="MEVGALKINASE"/>
</dbReference>
<keyword evidence="11" id="KW-1185">Reference proteome</keyword>
<dbReference type="PANTHER" id="PTHR31814:SF2">
    <property type="entry name" value="PHOSPHOMEVALONATE KINASE"/>
    <property type="match status" value="1"/>
</dbReference>
<evidence type="ECO:0000313" key="9">
    <source>
        <dbReference type="EMBL" id="CAH2760473.1"/>
    </source>
</evidence>
<protein>
    <recommendedName>
        <fullName evidence="2">phosphomevalonate kinase</fullName>
        <ecNumber evidence="2">2.7.4.2</ecNumber>
    </recommendedName>
</protein>
<dbReference type="AlphaFoldDB" id="A0AAU9VDY4"/>
<dbReference type="NCBIfam" id="TIGR01220">
    <property type="entry name" value="Pmev_kin_Gr_pos"/>
    <property type="match status" value="1"/>
</dbReference>
<accession>A0AAU9VDY4</accession>
<keyword evidence="6" id="KW-0067">ATP-binding</keyword>
<feature type="domain" description="GHMP kinase N-terminal" evidence="7">
    <location>
        <begin position="68"/>
        <end position="161"/>
    </location>
</feature>
<dbReference type="EMBL" id="OW659477">
    <property type="protein sequence ID" value="CAH2760473.1"/>
    <property type="molecule type" value="Genomic_DNA"/>
</dbReference>
<dbReference type="PANTHER" id="PTHR31814">
    <property type="match status" value="1"/>
</dbReference>
<gene>
    <name evidence="9" type="ORF">ERYAMS2_00107</name>
    <name evidence="10" type="ORF">ERYAMS_01665</name>
</gene>
<evidence type="ECO:0000313" key="11">
    <source>
        <dbReference type="Proteomes" id="UP001154095"/>
    </source>
</evidence>
<dbReference type="InterPro" id="IPR006204">
    <property type="entry name" value="GHMP_kinase_N_dom"/>
</dbReference>
<dbReference type="Proteomes" id="UP001154095">
    <property type="component" value="Chromosome"/>
</dbReference>
<dbReference type="InterPro" id="IPR014721">
    <property type="entry name" value="Ribsml_uS5_D2-typ_fold_subgr"/>
</dbReference>
<dbReference type="InterPro" id="IPR020568">
    <property type="entry name" value="Ribosomal_Su5_D2-typ_SF"/>
</dbReference>
<evidence type="ECO:0000256" key="2">
    <source>
        <dbReference type="ARBA" id="ARBA00012958"/>
    </source>
</evidence>
<evidence type="ECO:0000256" key="3">
    <source>
        <dbReference type="ARBA" id="ARBA00022679"/>
    </source>
</evidence>
<evidence type="ECO:0000313" key="10">
    <source>
        <dbReference type="EMBL" id="CAH2763764.1"/>
    </source>
</evidence>
<feature type="domain" description="GHMP kinase C-terminal" evidence="8">
    <location>
        <begin position="258"/>
        <end position="316"/>
    </location>
</feature>
<dbReference type="InterPro" id="IPR036554">
    <property type="entry name" value="GHMP_kinase_C_sf"/>
</dbReference>
<dbReference type="GO" id="GO:0019287">
    <property type="term" value="P:isopentenyl diphosphate biosynthetic process, mevalonate pathway"/>
    <property type="evidence" value="ECO:0007669"/>
    <property type="project" value="TreeGrafter"/>
</dbReference>
<dbReference type="RefSeq" id="WP_238047843.1">
    <property type="nucleotide sequence ID" value="NZ_OW659477.1"/>
</dbReference>
<evidence type="ECO:0000259" key="7">
    <source>
        <dbReference type="Pfam" id="PF00288"/>
    </source>
</evidence>
<evidence type="ECO:0000256" key="5">
    <source>
        <dbReference type="ARBA" id="ARBA00022777"/>
    </source>
</evidence>
<dbReference type="SUPFAM" id="SSF54211">
    <property type="entry name" value="Ribosomal protein S5 domain 2-like"/>
    <property type="match status" value="1"/>
</dbReference>
<dbReference type="GO" id="GO:0004631">
    <property type="term" value="F:phosphomevalonate kinase activity"/>
    <property type="evidence" value="ECO:0007669"/>
    <property type="project" value="UniProtKB-EC"/>
</dbReference>
<evidence type="ECO:0000256" key="6">
    <source>
        <dbReference type="ARBA" id="ARBA00022840"/>
    </source>
</evidence>
<dbReference type="Gene3D" id="3.30.230.10">
    <property type="match status" value="1"/>
</dbReference>
<organism evidence="9 12">
    <name type="scientific">Erysipelothrix amsterdamensis</name>
    <dbReference type="NCBI Taxonomy" id="2929157"/>
    <lineage>
        <taxon>Bacteria</taxon>
        <taxon>Bacillati</taxon>
        <taxon>Bacillota</taxon>
        <taxon>Erysipelotrichia</taxon>
        <taxon>Erysipelotrichales</taxon>
        <taxon>Erysipelotrichaceae</taxon>
        <taxon>Erysipelothrix</taxon>
    </lineage>
</organism>
<dbReference type="InterPro" id="IPR013750">
    <property type="entry name" value="GHMP_kinase_C_dom"/>
</dbReference>
<dbReference type="InterPro" id="IPR035102">
    <property type="entry name" value="Phosphomevalonate_kinase"/>
</dbReference>
<evidence type="ECO:0000313" key="12">
    <source>
        <dbReference type="Proteomes" id="UP001154111"/>
    </source>
</evidence>
<name>A0AAU9VDY4_9FIRM</name>
<dbReference type="Pfam" id="PF08544">
    <property type="entry name" value="GHMP_kinases_C"/>
    <property type="match status" value="1"/>
</dbReference>
<sequence length="344" mass="38547">MIHSKFPGKLFLMGEYAIMEPGQKAVIAAIDRFLNVYIEPSEQFEVNSRYGDLQGTEIFMQNDNLVHVKAAIEMSRRYLKFKKKPMISFKMHIESELDSDNQRKYGFGSSGVVIVAVIDAILKLHDVNLDSLELFKLSVMAQVIVGEMSSGGDLASTCFGGLVAYERYDESWLIVEDMCNMNLVHTSWPGLVIEPLISNSVKLCVGWTGTVNQTAPFVDSARELNSINPKYYESFLNDANRFVDSFIIAWNQDNFGMLSQAINNYRLLMLELGNRADINIETNELTALIESAQNLDFPAKISGSGGGDCGFALISENFNEKANTLVHEWEKHGILYLDVGVYET</sequence>
<evidence type="ECO:0000256" key="4">
    <source>
        <dbReference type="ARBA" id="ARBA00022741"/>
    </source>
</evidence>
<evidence type="ECO:0000259" key="8">
    <source>
        <dbReference type="Pfam" id="PF08544"/>
    </source>
</evidence>
<dbReference type="Pfam" id="PF00288">
    <property type="entry name" value="GHMP_kinases_N"/>
    <property type="match status" value="1"/>
</dbReference>
<keyword evidence="5 9" id="KW-0418">Kinase</keyword>
<keyword evidence="4" id="KW-0547">Nucleotide-binding</keyword>
<proteinExistence type="predicted"/>
<dbReference type="EC" id="2.7.4.2" evidence="2"/>
<comment type="pathway">
    <text evidence="1">Isoprenoid biosynthesis; isopentenyl diphosphate biosynthesis via mevalonate pathway; isopentenyl diphosphate from (R)-mevalonate: step 2/3.</text>
</comment>
<dbReference type="Gene3D" id="3.30.70.890">
    <property type="entry name" value="GHMP kinase, C-terminal domain"/>
    <property type="match status" value="1"/>
</dbReference>
<dbReference type="InterPro" id="IPR005917">
    <property type="entry name" value="Pmev_kinase_bact"/>
</dbReference>
<keyword evidence="3 9" id="KW-0808">Transferase</keyword>
<reference evidence="9" key="1">
    <citation type="submission" date="2022-04" db="EMBL/GenBank/DDBJ databases">
        <authorList>
            <person name="Forde T."/>
        </authorList>
    </citation>
    <scope>NUCLEOTIDE SEQUENCE</scope>
    <source>
        <strain evidence="9">A18Y016a</strain>
        <strain evidence="10">A18Y020d</strain>
    </source>
</reference>
<dbReference type="Proteomes" id="UP001154111">
    <property type="component" value="Chromosome"/>
</dbReference>
<evidence type="ECO:0000256" key="1">
    <source>
        <dbReference type="ARBA" id="ARBA00005017"/>
    </source>
</evidence>
<dbReference type="EMBL" id="OW659496">
    <property type="protein sequence ID" value="CAH2763764.1"/>
    <property type="molecule type" value="Genomic_DNA"/>
</dbReference>
<dbReference type="GO" id="GO:0005524">
    <property type="term" value="F:ATP binding"/>
    <property type="evidence" value="ECO:0007669"/>
    <property type="project" value="UniProtKB-KW"/>
</dbReference>